<feature type="region of interest" description="Disordered" evidence="1">
    <location>
        <begin position="1"/>
        <end position="44"/>
    </location>
</feature>
<feature type="compositionally biased region" description="Basic and acidic residues" evidence="1">
    <location>
        <begin position="156"/>
        <end position="167"/>
    </location>
</feature>
<feature type="region of interest" description="Disordered" evidence="1">
    <location>
        <begin position="57"/>
        <end position="175"/>
    </location>
</feature>
<evidence type="ECO:0000256" key="1">
    <source>
        <dbReference type="SAM" id="MobiDB-lite"/>
    </source>
</evidence>
<accession>W3X626</accession>
<evidence type="ECO:0000313" key="2">
    <source>
        <dbReference type="EMBL" id="ETS80832.1"/>
    </source>
</evidence>
<name>W3X626_PESFW</name>
<reference evidence="3" key="1">
    <citation type="journal article" date="2015" name="BMC Genomics">
        <title>Genomic and transcriptomic analysis of the endophytic fungus Pestalotiopsis fici reveals its lifestyle and high potential for synthesis of natural products.</title>
        <authorList>
            <person name="Wang X."/>
            <person name="Zhang X."/>
            <person name="Liu L."/>
            <person name="Xiang M."/>
            <person name="Wang W."/>
            <person name="Sun X."/>
            <person name="Che Y."/>
            <person name="Guo L."/>
            <person name="Liu G."/>
            <person name="Guo L."/>
            <person name="Wang C."/>
            <person name="Yin W.B."/>
            <person name="Stadler M."/>
            <person name="Zhang X."/>
            <person name="Liu X."/>
        </authorList>
    </citation>
    <scope>NUCLEOTIDE SEQUENCE [LARGE SCALE GENOMIC DNA]</scope>
    <source>
        <strain evidence="3">W106-1 / CGMCC3.15140</strain>
    </source>
</reference>
<dbReference type="KEGG" id="pfy:PFICI_08361"/>
<protein>
    <submittedName>
        <fullName evidence="2">Uncharacterized protein</fullName>
    </submittedName>
</protein>
<keyword evidence="3" id="KW-1185">Reference proteome</keyword>
<sequence length="175" mass="19663">MDVVTSQRLAAKDKEANCRAHSSTTESYQLSSSRSEHDIVDTHENRTRYKKLGRFNEDYGSLSSSSDSAEDEQELTSIHLSNSHQHLLDHDTTRGPGVEEARVLRQPRRVTEEESRRTSRQRFSFVPGDDGASPSANSQDMSIEHDQMTGVVGTSDETKVQQKDAKLHHSKARIP</sequence>
<dbReference type="Proteomes" id="UP000030651">
    <property type="component" value="Unassembled WGS sequence"/>
</dbReference>
<feature type="compositionally biased region" description="Polar residues" evidence="1">
    <location>
        <begin position="75"/>
        <end position="85"/>
    </location>
</feature>
<dbReference type="GeneID" id="19273374"/>
<dbReference type="AlphaFoldDB" id="W3X626"/>
<dbReference type="EMBL" id="KI912113">
    <property type="protein sequence ID" value="ETS80832.1"/>
    <property type="molecule type" value="Genomic_DNA"/>
</dbReference>
<feature type="compositionally biased region" description="Basic and acidic residues" evidence="1">
    <location>
        <begin position="34"/>
        <end position="44"/>
    </location>
</feature>
<feature type="compositionally biased region" description="Basic and acidic residues" evidence="1">
    <location>
        <begin position="86"/>
        <end position="117"/>
    </location>
</feature>
<organism evidence="2 3">
    <name type="scientific">Pestalotiopsis fici (strain W106-1 / CGMCC3.15140)</name>
    <dbReference type="NCBI Taxonomy" id="1229662"/>
    <lineage>
        <taxon>Eukaryota</taxon>
        <taxon>Fungi</taxon>
        <taxon>Dikarya</taxon>
        <taxon>Ascomycota</taxon>
        <taxon>Pezizomycotina</taxon>
        <taxon>Sordariomycetes</taxon>
        <taxon>Xylariomycetidae</taxon>
        <taxon>Amphisphaeriales</taxon>
        <taxon>Sporocadaceae</taxon>
        <taxon>Pestalotiopsis</taxon>
    </lineage>
</organism>
<proteinExistence type="predicted"/>
<dbReference type="InParanoid" id="W3X626"/>
<dbReference type="HOGENOM" id="CLU_1533107_0_0_1"/>
<gene>
    <name evidence="2" type="ORF">PFICI_08361</name>
</gene>
<evidence type="ECO:0000313" key="3">
    <source>
        <dbReference type="Proteomes" id="UP000030651"/>
    </source>
</evidence>
<feature type="compositionally biased region" description="Low complexity" evidence="1">
    <location>
        <begin position="22"/>
        <end position="33"/>
    </location>
</feature>
<dbReference type="RefSeq" id="XP_007835133.1">
    <property type="nucleotide sequence ID" value="XM_007836942.1"/>
</dbReference>